<feature type="domain" description="DNA-directed DNA polymerase family B multifunctional" evidence="7">
    <location>
        <begin position="264"/>
        <end position="405"/>
    </location>
</feature>
<dbReference type="EMBL" id="PNIM01000004">
    <property type="protein sequence ID" value="PMB75901.1"/>
    <property type="molecule type" value="Genomic_DNA"/>
</dbReference>
<protein>
    <recommendedName>
        <fullName evidence="1">DNA-directed DNA polymerase</fullName>
        <ecNumber evidence="1">2.7.7.7</ecNumber>
    </recommendedName>
</protein>
<evidence type="ECO:0000256" key="3">
    <source>
        <dbReference type="ARBA" id="ARBA00022695"/>
    </source>
</evidence>
<dbReference type="EMBL" id="DSFH01000001">
    <property type="protein sequence ID" value="HEW63437.1"/>
    <property type="molecule type" value="Genomic_DNA"/>
</dbReference>
<keyword evidence="5" id="KW-0238">DNA-binding</keyword>
<dbReference type="InterPro" id="IPR050240">
    <property type="entry name" value="DNA_pol_type-B"/>
</dbReference>
<dbReference type="GO" id="GO:0000166">
    <property type="term" value="F:nucleotide binding"/>
    <property type="evidence" value="ECO:0007669"/>
    <property type="project" value="InterPro"/>
</dbReference>
<evidence type="ECO:0000256" key="6">
    <source>
        <dbReference type="ARBA" id="ARBA00049244"/>
    </source>
</evidence>
<proteinExistence type="predicted"/>
<comment type="caution">
    <text evidence="9">The sequence shown here is derived from an EMBL/GenBank/DDBJ whole genome shotgun (WGS) entry which is preliminary data.</text>
</comment>
<dbReference type="EC" id="2.7.7.7" evidence="1"/>
<evidence type="ECO:0000259" key="7">
    <source>
        <dbReference type="Pfam" id="PF00136"/>
    </source>
</evidence>
<dbReference type="Gene3D" id="1.10.287.690">
    <property type="entry name" value="Helix hairpin bin"/>
    <property type="match status" value="1"/>
</dbReference>
<dbReference type="InterPro" id="IPR023211">
    <property type="entry name" value="DNA_pol_palm_dom_sf"/>
</dbReference>
<dbReference type="PANTHER" id="PTHR10322:SF23">
    <property type="entry name" value="DNA POLYMERASE DELTA CATALYTIC SUBUNIT"/>
    <property type="match status" value="1"/>
</dbReference>
<dbReference type="GO" id="GO:0003677">
    <property type="term" value="F:DNA binding"/>
    <property type="evidence" value="ECO:0007669"/>
    <property type="project" value="UniProtKB-KW"/>
</dbReference>
<dbReference type="SUPFAM" id="SSF56672">
    <property type="entry name" value="DNA/RNA polymerases"/>
    <property type="match status" value="1"/>
</dbReference>
<dbReference type="Gene3D" id="3.90.1600.10">
    <property type="entry name" value="Palm domain of DNA polymerase"/>
    <property type="match status" value="1"/>
</dbReference>
<keyword evidence="4" id="KW-0239">DNA-directed DNA polymerase</keyword>
<reference evidence="9 10" key="1">
    <citation type="submission" date="2018-01" db="EMBL/GenBank/DDBJ databases">
        <title>Metagenomic assembled genomes from two thermal pools in the Uzon Caldera, Kamchatka, Russia.</title>
        <authorList>
            <person name="Wilkins L."/>
            <person name="Ettinger C."/>
        </authorList>
    </citation>
    <scope>NUCLEOTIDE SEQUENCE [LARGE SCALE GENOMIC DNA]</scope>
    <source>
        <strain evidence="9">ZAV-06</strain>
    </source>
</reference>
<evidence type="ECO:0000256" key="2">
    <source>
        <dbReference type="ARBA" id="ARBA00022679"/>
    </source>
</evidence>
<evidence type="ECO:0000256" key="5">
    <source>
        <dbReference type="ARBA" id="ARBA00023125"/>
    </source>
</evidence>
<dbReference type="Pfam" id="PF00136">
    <property type="entry name" value="DNA_pol_B"/>
    <property type="match status" value="1"/>
</dbReference>
<sequence length="560" mass="64650">MKLSRWWNIKANFFPNQIELVQINEYGEERVKEVYTKYPMYLIAKKLSTDEVIDNIKRDPKVSDIKVESWSLPPWYDKKADIIRVELEYYLALNPLLKRWELEGYLERVNVQPSSKTISLIENGVVLFEWDSEVSDPWSPRLSFPELKIASITYDEKRVKLNFYALSCSRNRATNFIEMELHDERDLVGYLNECNIIILPKNLSEMIIDNAKNMRNKILIIDVRNPIDSIPGWMIIGRISFTNLNEVASSSIGKLLTEIEAIEAYRRKMVVPNIRIYNEGWRNVDELLTYDSGGLIGIPEAGVYENVLQIDFSSLYPSIISKFNISPETIDRPNCRNRLHLNDAPHEVCVDFDGLVSSTLKKLIDLRSKIKEINGPFSKTMEKAVKWIMVASFGYLGYRNARFGNVGAYELVIFISKKVMNKAIEISLKNGFNVLHYIVDSLFLQKFSKELINDMDANRLLGEIEKGTGLKIKEEQRYKWIIFPKALNPIKSAAPNRYYGLTYDGELIVKGVKCEGIEGLKVNDSVLEEKMKKLLLKNSHPRKLCGEILFLLSKFSDKKP</sequence>
<evidence type="ECO:0000313" key="9">
    <source>
        <dbReference type="EMBL" id="PMB75901.1"/>
    </source>
</evidence>
<dbReference type="PANTHER" id="PTHR10322">
    <property type="entry name" value="DNA POLYMERASE CATALYTIC SUBUNIT"/>
    <property type="match status" value="1"/>
</dbReference>
<evidence type="ECO:0000313" key="10">
    <source>
        <dbReference type="Proteomes" id="UP000237153"/>
    </source>
</evidence>
<dbReference type="Proteomes" id="UP000886076">
    <property type="component" value="Unassembled WGS sequence"/>
</dbReference>
<evidence type="ECO:0000313" key="8">
    <source>
        <dbReference type="EMBL" id="HEW63437.1"/>
    </source>
</evidence>
<gene>
    <name evidence="9" type="ORF">C0188_01025</name>
    <name evidence="8" type="ORF">ENO39_00010</name>
</gene>
<dbReference type="GO" id="GO:0003887">
    <property type="term" value="F:DNA-directed DNA polymerase activity"/>
    <property type="evidence" value="ECO:0007669"/>
    <property type="project" value="UniProtKB-KW"/>
</dbReference>
<dbReference type="GO" id="GO:0006261">
    <property type="term" value="P:DNA-templated DNA replication"/>
    <property type="evidence" value="ECO:0007669"/>
    <property type="project" value="TreeGrafter"/>
</dbReference>
<dbReference type="InterPro" id="IPR006134">
    <property type="entry name" value="DNA-dir_DNA_pol_B_multi_dom"/>
</dbReference>
<dbReference type="Proteomes" id="UP000237153">
    <property type="component" value="Unassembled WGS sequence"/>
</dbReference>
<dbReference type="InterPro" id="IPR043502">
    <property type="entry name" value="DNA/RNA_pol_sf"/>
</dbReference>
<reference evidence="8" key="2">
    <citation type="journal article" date="2020" name="mSystems">
        <title>Genome- and Community-Level Interaction Insights into Carbon Utilization and Element Cycling Functions of Hydrothermarchaeota in Hydrothermal Sediment.</title>
        <authorList>
            <person name="Zhou Z."/>
            <person name="Liu Y."/>
            <person name="Xu W."/>
            <person name="Pan J."/>
            <person name="Luo Z.H."/>
            <person name="Li M."/>
        </authorList>
    </citation>
    <scope>NUCLEOTIDE SEQUENCE [LARGE SCALE GENOMIC DNA]</scope>
    <source>
        <strain evidence="8">SpSt-1261</strain>
    </source>
</reference>
<name>A0A2J6N7T7_9CREN</name>
<organism evidence="9 10">
    <name type="scientific">Fervidicoccus fontis</name>
    <dbReference type="NCBI Taxonomy" id="683846"/>
    <lineage>
        <taxon>Archaea</taxon>
        <taxon>Thermoproteota</taxon>
        <taxon>Thermoprotei</taxon>
        <taxon>Fervidicoccales</taxon>
        <taxon>Fervidicoccaceae</taxon>
        <taxon>Fervidicoccus</taxon>
    </lineage>
</organism>
<evidence type="ECO:0000256" key="1">
    <source>
        <dbReference type="ARBA" id="ARBA00012417"/>
    </source>
</evidence>
<comment type="catalytic activity">
    <reaction evidence="6">
        <text>DNA(n) + a 2'-deoxyribonucleoside 5'-triphosphate = DNA(n+1) + diphosphate</text>
        <dbReference type="Rhea" id="RHEA:22508"/>
        <dbReference type="Rhea" id="RHEA-COMP:17339"/>
        <dbReference type="Rhea" id="RHEA-COMP:17340"/>
        <dbReference type="ChEBI" id="CHEBI:33019"/>
        <dbReference type="ChEBI" id="CHEBI:61560"/>
        <dbReference type="ChEBI" id="CHEBI:173112"/>
        <dbReference type="EC" id="2.7.7.7"/>
    </reaction>
</comment>
<keyword evidence="2" id="KW-0808">Transferase</keyword>
<keyword evidence="3" id="KW-0548">Nucleotidyltransferase</keyword>
<accession>A0A2J6N7T7</accession>
<evidence type="ECO:0000256" key="4">
    <source>
        <dbReference type="ARBA" id="ARBA00022932"/>
    </source>
</evidence>
<dbReference type="AlphaFoldDB" id="A0A2J6N7T7"/>